<keyword evidence="2" id="KW-0812">Transmembrane</keyword>
<accession>A0A326TT05</accession>
<evidence type="ECO:0000313" key="3">
    <source>
        <dbReference type="EMBL" id="PZW19671.1"/>
    </source>
</evidence>
<sequence length="87" mass="10239">MHILMGIIAVEGGIIAVLLLMLKRERHIQDAECAELRHSLQQCLERVHVLQQEAQQHKVQQDEPEEVDYEGMLRALLEPFEDRRQER</sequence>
<dbReference type="RefSeq" id="WP_111326201.1">
    <property type="nucleotide sequence ID" value="NZ_BIFX01000001.1"/>
</dbReference>
<organism evidence="3 4">
    <name type="scientific">Thermosporothrix hazakensis</name>
    <dbReference type="NCBI Taxonomy" id="644383"/>
    <lineage>
        <taxon>Bacteria</taxon>
        <taxon>Bacillati</taxon>
        <taxon>Chloroflexota</taxon>
        <taxon>Ktedonobacteria</taxon>
        <taxon>Ktedonobacterales</taxon>
        <taxon>Thermosporotrichaceae</taxon>
        <taxon>Thermosporothrix</taxon>
    </lineage>
</organism>
<dbReference type="AlphaFoldDB" id="A0A326TT05"/>
<comment type="caution">
    <text evidence="3">The sequence shown here is derived from an EMBL/GenBank/DDBJ whole genome shotgun (WGS) entry which is preliminary data.</text>
</comment>
<gene>
    <name evidence="3" type="ORF">EI42_05980</name>
</gene>
<feature type="coiled-coil region" evidence="1">
    <location>
        <begin position="33"/>
        <end position="60"/>
    </location>
</feature>
<keyword evidence="1" id="KW-0175">Coiled coil</keyword>
<dbReference type="Proteomes" id="UP000248806">
    <property type="component" value="Unassembled WGS sequence"/>
</dbReference>
<evidence type="ECO:0000256" key="2">
    <source>
        <dbReference type="SAM" id="Phobius"/>
    </source>
</evidence>
<keyword evidence="2" id="KW-0472">Membrane</keyword>
<keyword evidence="4" id="KW-1185">Reference proteome</keyword>
<reference evidence="3 4" key="1">
    <citation type="submission" date="2018-06" db="EMBL/GenBank/DDBJ databases">
        <title>Genomic Encyclopedia of Archaeal and Bacterial Type Strains, Phase II (KMG-II): from individual species to whole genera.</title>
        <authorList>
            <person name="Goeker M."/>
        </authorList>
    </citation>
    <scope>NUCLEOTIDE SEQUENCE [LARGE SCALE GENOMIC DNA]</scope>
    <source>
        <strain evidence="3 4">ATCC BAA-1881</strain>
    </source>
</reference>
<dbReference type="EMBL" id="QKUF01000044">
    <property type="protein sequence ID" value="PZW19671.1"/>
    <property type="molecule type" value="Genomic_DNA"/>
</dbReference>
<protein>
    <submittedName>
        <fullName evidence="3">Uncharacterized protein</fullName>
    </submittedName>
</protein>
<dbReference type="InterPro" id="IPR036811">
    <property type="entry name" value="Ubol_cytC_Rdtase_hinge_dom_sf"/>
</dbReference>
<dbReference type="SUPFAM" id="SSF81531">
    <property type="entry name" value="Non-heme 11 kDa protein of cytochrome bc1 complex (Ubiquinol-cytochrome c reductase)"/>
    <property type="match status" value="1"/>
</dbReference>
<proteinExistence type="predicted"/>
<evidence type="ECO:0000256" key="1">
    <source>
        <dbReference type="SAM" id="Coils"/>
    </source>
</evidence>
<keyword evidence="2" id="KW-1133">Transmembrane helix</keyword>
<evidence type="ECO:0000313" key="4">
    <source>
        <dbReference type="Proteomes" id="UP000248806"/>
    </source>
</evidence>
<feature type="transmembrane region" description="Helical" evidence="2">
    <location>
        <begin position="6"/>
        <end position="22"/>
    </location>
</feature>
<name>A0A326TT05_THEHA</name>